<evidence type="ECO:0000313" key="3">
    <source>
        <dbReference type="EMBL" id="MDQ1030205.1"/>
    </source>
</evidence>
<feature type="region of interest" description="Disordered" evidence="1">
    <location>
        <begin position="263"/>
        <end position="343"/>
    </location>
</feature>
<dbReference type="Proteomes" id="UP001230328">
    <property type="component" value="Unassembled WGS sequence"/>
</dbReference>
<organism evidence="3 4">
    <name type="scientific">Streptomyces umbrinus</name>
    <dbReference type="NCBI Taxonomy" id="67370"/>
    <lineage>
        <taxon>Bacteria</taxon>
        <taxon>Bacillati</taxon>
        <taxon>Actinomycetota</taxon>
        <taxon>Actinomycetes</taxon>
        <taxon>Kitasatosporales</taxon>
        <taxon>Streptomycetaceae</taxon>
        <taxon>Streptomyces</taxon>
        <taxon>Streptomyces phaeochromogenes group</taxon>
    </lineage>
</organism>
<proteinExistence type="predicted"/>
<feature type="compositionally biased region" description="Pro residues" evidence="1">
    <location>
        <begin position="334"/>
        <end position="343"/>
    </location>
</feature>
<gene>
    <name evidence="3" type="ORF">QF035_007787</name>
</gene>
<keyword evidence="2" id="KW-0812">Transmembrane</keyword>
<feature type="transmembrane region" description="Helical" evidence="2">
    <location>
        <begin position="197"/>
        <end position="215"/>
    </location>
</feature>
<reference evidence="3 4" key="1">
    <citation type="submission" date="2023-07" db="EMBL/GenBank/DDBJ databases">
        <title>Comparative genomics of wheat-associated soil bacteria to identify genetic determinants of phenazine resistance.</title>
        <authorList>
            <person name="Mouncey N."/>
        </authorList>
    </citation>
    <scope>NUCLEOTIDE SEQUENCE [LARGE SCALE GENOMIC DNA]</scope>
    <source>
        <strain evidence="3 4">V2I4</strain>
    </source>
</reference>
<sequence>MERPSASLRISGDHDVEGSGELNMAGSRGRWLSRNLSVASILQPKAVAQAVFHPAWIPPAVDPSVERLKRVRVIAGAVAAFGVYTFVEGKFDFNEVLENIVVAALVLLFITPLTVGVMLFVWRRTGRIRELRGSLFNSLKLLLLFIVMVVGTVLLWQLSIQLGTIWTVVLGLPAMWITGMLMYGAVQLSGNFFGSAAVHRALPALLATVTTWLMALPDLVTGDLHGLSFKLGIVFILGAPLTVTGIAALELHRLRRHHGIRLSAHPSTLPPPRPYAPNNGFVPPQGNMYPPPGQPYAPPGQPYMPPGQPYAPSGQPYPPGNGVPYPPYVQGNPYGPPQPPYRS</sequence>
<feature type="transmembrane region" description="Helical" evidence="2">
    <location>
        <begin position="99"/>
        <end position="121"/>
    </location>
</feature>
<feature type="transmembrane region" description="Helical" evidence="2">
    <location>
        <begin position="227"/>
        <end position="251"/>
    </location>
</feature>
<evidence type="ECO:0000256" key="2">
    <source>
        <dbReference type="SAM" id="Phobius"/>
    </source>
</evidence>
<keyword evidence="2" id="KW-1133">Transmembrane helix</keyword>
<feature type="transmembrane region" description="Helical" evidence="2">
    <location>
        <begin position="71"/>
        <end position="87"/>
    </location>
</feature>
<protein>
    <recommendedName>
        <fullName evidence="5">Integral membrane protein</fullName>
    </recommendedName>
</protein>
<evidence type="ECO:0000313" key="4">
    <source>
        <dbReference type="Proteomes" id="UP001230328"/>
    </source>
</evidence>
<keyword evidence="2" id="KW-0472">Membrane</keyword>
<accession>A0ABU0T340</accession>
<evidence type="ECO:0000256" key="1">
    <source>
        <dbReference type="SAM" id="MobiDB-lite"/>
    </source>
</evidence>
<name>A0ABU0T340_9ACTN</name>
<feature type="transmembrane region" description="Helical" evidence="2">
    <location>
        <begin position="141"/>
        <end position="159"/>
    </location>
</feature>
<evidence type="ECO:0008006" key="5">
    <source>
        <dbReference type="Google" id="ProtNLM"/>
    </source>
</evidence>
<keyword evidence="4" id="KW-1185">Reference proteome</keyword>
<dbReference type="EMBL" id="JAUSZI010000002">
    <property type="protein sequence ID" value="MDQ1030205.1"/>
    <property type="molecule type" value="Genomic_DNA"/>
</dbReference>
<feature type="compositionally biased region" description="Pro residues" evidence="1">
    <location>
        <begin position="289"/>
        <end position="327"/>
    </location>
</feature>
<comment type="caution">
    <text evidence="3">The sequence shown here is derived from an EMBL/GenBank/DDBJ whole genome shotgun (WGS) entry which is preliminary data.</text>
</comment>
<feature type="transmembrane region" description="Helical" evidence="2">
    <location>
        <begin position="165"/>
        <end position="185"/>
    </location>
</feature>